<comment type="caution">
    <text evidence="1">The sequence shown here is derived from an EMBL/GenBank/DDBJ whole genome shotgun (WGS) entry which is preliminary data.</text>
</comment>
<evidence type="ECO:0000313" key="2">
    <source>
        <dbReference type="Proteomes" id="UP000178724"/>
    </source>
</evidence>
<dbReference type="Proteomes" id="UP000178724">
    <property type="component" value="Unassembled WGS sequence"/>
</dbReference>
<evidence type="ECO:0000313" key="1">
    <source>
        <dbReference type="EMBL" id="OGB90899.1"/>
    </source>
</evidence>
<reference evidence="1 2" key="1">
    <citation type="journal article" date="2016" name="Nat. Commun.">
        <title>Thousands of microbial genomes shed light on interconnected biogeochemical processes in an aquifer system.</title>
        <authorList>
            <person name="Anantharaman K."/>
            <person name="Brown C.T."/>
            <person name="Hug L.A."/>
            <person name="Sharon I."/>
            <person name="Castelle C.J."/>
            <person name="Probst A.J."/>
            <person name="Thomas B.C."/>
            <person name="Singh A."/>
            <person name="Wilkins M.J."/>
            <person name="Karaoz U."/>
            <person name="Brodie E.L."/>
            <person name="Williams K.H."/>
            <person name="Hubbard S.S."/>
            <person name="Banfield J.F."/>
        </authorList>
    </citation>
    <scope>NUCLEOTIDE SEQUENCE [LARGE SCALE GENOMIC DNA]</scope>
</reference>
<sequence>MNLFGMVPNINEVQTARPVTKSSQSTVNYTGPSFVENISDVARAAMIQVAGGSQAASAGVRKEKAGFDELFSFTKAESELEQEYVSHIKKLLHQFKHQ</sequence>
<name>A0A1F4Q4X1_UNCSA</name>
<proteinExistence type="predicted"/>
<protein>
    <submittedName>
        <fullName evidence="1">Uncharacterized protein</fullName>
    </submittedName>
</protein>
<organism evidence="1 2">
    <name type="scientific">candidate division WOR-1 bacterium RIFCSPHIGHO2_01_FULL_53_15</name>
    <dbReference type="NCBI Taxonomy" id="1802564"/>
    <lineage>
        <taxon>Bacteria</taxon>
        <taxon>Bacillati</taxon>
        <taxon>Saganbacteria</taxon>
    </lineage>
</organism>
<gene>
    <name evidence="1" type="ORF">A2625_07660</name>
</gene>
<dbReference type="EMBL" id="METM01000003">
    <property type="protein sequence ID" value="OGB90899.1"/>
    <property type="molecule type" value="Genomic_DNA"/>
</dbReference>
<dbReference type="AlphaFoldDB" id="A0A1F4Q4X1"/>
<accession>A0A1F4Q4X1</accession>